<evidence type="ECO:0000313" key="2">
    <source>
        <dbReference type="EMBL" id="RDL37444.1"/>
    </source>
</evidence>
<name>A0A370TPJ8_9HELO</name>
<evidence type="ECO:0000313" key="3">
    <source>
        <dbReference type="Proteomes" id="UP000254866"/>
    </source>
</evidence>
<feature type="region of interest" description="Disordered" evidence="1">
    <location>
        <begin position="639"/>
        <end position="662"/>
    </location>
</feature>
<feature type="region of interest" description="Disordered" evidence="1">
    <location>
        <begin position="397"/>
        <end position="416"/>
    </location>
</feature>
<organism evidence="2 3">
    <name type="scientific">Venustampulla echinocandica</name>
    <dbReference type="NCBI Taxonomy" id="2656787"/>
    <lineage>
        <taxon>Eukaryota</taxon>
        <taxon>Fungi</taxon>
        <taxon>Dikarya</taxon>
        <taxon>Ascomycota</taxon>
        <taxon>Pezizomycotina</taxon>
        <taxon>Leotiomycetes</taxon>
        <taxon>Helotiales</taxon>
        <taxon>Pleuroascaceae</taxon>
        <taxon>Venustampulla</taxon>
    </lineage>
</organism>
<feature type="compositionally biased region" description="Basic and acidic residues" evidence="1">
    <location>
        <begin position="494"/>
        <end position="518"/>
    </location>
</feature>
<feature type="compositionally biased region" description="Basic and acidic residues" evidence="1">
    <location>
        <begin position="924"/>
        <end position="980"/>
    </location>
</feature>
<comment type="caution">
    <text evidence="2">The sequence shown here is derived from an EMBL/GenBank/DDBJ whole genome shotgun (WGS) entry which is preliminary data.</text>
</comment>
<reference evidence="2 3" key="1">
    <citation type="journal article" date="2018" name="IMA Fungus">
        <title>IMA Genome-F 9: Draft genome sequence of Annulohypoxylon stygium, Aspergillus mulundensis, Berkeleyomyces basicola (syn. Thielaviopsis basicola), Ceratocystis smalleyi, two Cercospora beticola strains, Coleophoma cylindrospora, Fusarium fracticaudum, Phialophora cf. hyalina, and Morchella septimelata.</title>
        <authorList>
            <person name="Wingfield B.D."/>
            <person name="Bills G.F."/>
            <person name="Dong Y."/>
            <person name="Huang W."/>
            <person name="Nel W.J."/>
            <person name="Swalarsk-Parry B.S."/>
            <person name="Vaghefi N."/>
            <person name="Wilken P.M."/>
            <person name="An Z."/>
            <person name="de Beer Z.W."/>
            <person name="De Vos L."/>
            <person name="Chen L."/>
            <person name="Duong T.A."/>
            <person name="Gao Y."/>
            <person name="Hammerbacher A."/>
            <person name="Kikkert J.R."/>
            <person name="Li Y."/>
            <person name="Li H."/>
            <person name="Li K."/>
            <person name="Li Q."/>
            <person name="Liu X."/>
            <person name="Ma X."/>
            <person name="Naidoo K."/>
            <person name="Pethybridge S.J."/>
            <person name="Sun J."/>
            <person name="Steenkamp E.T."/>
            <person name="van der Nest M.A."/>
            <person name="van Wyk S."/>
            <person name="Wingfield M.J."/>
            <person name="Xiong C."/>
            <person name="Yue Q."/>
            <person name="Zhang X."/>
        </authorList>
    </citation>
    <scope>NUCLEOTIDE SEQUENCE [LARGE SCALE GENOMIC DNA]</scope>
    <source>
        <strain evidence="2 3">BP 5553</strain>
    </source>
</reference>
<feature type="compositionally biased region" description="Polar residues" evidence="1">
    <location>
        <begin position="63"/>
        <end position="76"/>
    </location>
</feature>
<dbReference type="GeneID" id="43597726"/>
<feature type="region of interest" description="Disordered" evidence="1">
    <location>
        <begin position="536"/>
        <end position="608"/>
    </location>
</feature>
<feature type="region of interest" description="Disordered" evidence="1">
    <location>
        <begin position="1088"/>
        <end position="1155"/>
    </location>
</feature>
<dbReference type="Proteomes" id="UP000254866">
    <property type="component" value="Unassembled WGS sequence"/>
</dbReference>
<proteinExistence type="predicted"/>
<feature type="region of interest" description="Disordered" evidence="1">
    <location>
        <begin position="489"/>
        <end position="518"/>
    </location>
</feature>
<feature type="compositionally biased region" description="Basic and acidic residues" evidence="1">
    <location>
        <begin position="536"/>
        <end position="557"/>
    </location>
</feature>
<feature type="region of interest" description="Disordered" evidence="1">
    <location>
        <begin position="764"/>
        <end position="986"/>
    </location>
</feature>
<feature type="region of interest" description="Disordered" evidence="1">
    <location>
        <begin position="691"/>
        <end position="726"/>
    </location>
</feature>
<gene>
    <name evidence="2" type="ORF">BP5553_04877</name>
</gene>
<feature type="compositionally biased region" description="Polar residues" evidence="1">
    <location>
        <begin position="792"/>
        <end position="813"/>
    </location>
</feature>
<feature type="compositionally biased region" description="Polar residues" evidence="1">
    <location>
        <begin position="308"/>
        <end position="317"/>
    </location>
</feature>
<accession>A0A370TPJ8</accession>
<feature type="compositionally biased region" description="Polar residues" evidence="1">
    <location>
        <begin position="823"/>
        <end position="851"/>
    </location>
</feature>
<feature type="region of interest" description="Disordered" evidence="1">
    <location>
        <begin position="40"/>
        <end position="105"/>
    </location>
</feature>
<sequence length="1384" mass="155365">MDRQDRNLGWRPGEMDRGFLVQSLIPVARASGSQGEIYYRSNLGMKRGRSPSTMNDRPDKRQNSQNRVLERTTLSKAQREYGLASSRSGNLGQDQEMSHSLPRLGASRDKYIPYGRQILMNDSLSHSPNDTIPNRTNRNAFQSHGRATRDRHEAPQYAMETVPRDEPRTFTRNHDVASEAFGDYQDAGIYGGGTHFRRRHEPRGYEQGGHARVDAEQSGQLQVGQAHAVKIAGRYATTCGSVQELHPLYIDRRHVSYGPSGSSLRADAMAPRGIARARLGRNEDPRTISMARSEIPTAHTPKMVLRSSHGSPYSTASLGHDSQEGRSPSGNHSISVESLLRRHNPAQLPNSRTSEGRHYDVAKILPNRAISFNNRRASRPPALQENVDQFRPISPDAVSHPSSPEIPNLNSPPPAPIRSIPMRERISPIKKAAARNPKKTMTVSKELIQVDKKPSTGKRAEEPIPPELERQIRAAQLIVRKEQEATAAEIFGEEANKSKEERLEKERTEEKRRRQIAEAERLDREEARRMKEQMKARLREEEAEQVRLEKHRQEVRGKLRRKGERKKREAAEVIATEEHRRKAEEKIQAERQKQAAQAEERRKEKLKATELQAEASEVAKLKAKQEEIKKQVASLIVGNNKMSSGEGRSRADGDRNTSVNRAADDMWEDSLFISRDPSPIQDDLDTASFEEWAQPKRQPLTLPALKDTYDIDGRGTRGTSRAPTTAAELWALAPSKGLAGDYRKEREALDAERLAKGLEAARARLAARRERRKSTPLRQLRRRQQPLRQQLSSIVSPDSVARNSKTTQQSKNEQAPKKPPRGISNSNSEFEIAASSATDETQTNLDNSSGHNGAIPSDADYTVRLQSPPISSDANALEPPHKKIVSPIPRPNLPSPLPQTPKPPAPKPLAPPKVFKSSVTLISDADRLRAESNQRLKDEENAKQQRARIEKQKAERRRRESEKARERKRQQLLEDARNNDTELSEEALNTEVEAYMAKREKDIQKRAENRALKEKIQDFAPDNLLLESLAQAPDPQSESFEPQGVHGGAILGSQQLNAREAAARDSLRSLAVGRGGRLNPAAIQRIVDYSDSDESEEDPDDPLPEEYTYDGLLSDGDNDNGQNNDVIESSEPEFPGDSGNGLKSQSIPNQNSSTTCANQATSVIRLYTAMETATIDGIQGEPAMKQTFSDMDEANLFTRDLAERYRARNPTLFSERFGEDGLYQGDIDFDNDGKHSVMLYVAASLKSTADLVKFDDSVMGRRLPDRTWLVSRKVESRADGEGGSSSKILTKKKILSAFSDLILANNEAYTKCFEFLRPTRPAIDHVEQHENSWGPILRQERDKSNLAKLPVSFDLEPDKDQLQWVQYGRIKFKVKEYKMNGPTN</sequence>
<dbReference type="RefSeq" id="XP_031870100.1">
    <property type="nucleotide sequence ID" value="XM_032013500.1"/>
</dbReference>
<feature type="compositionally biased region" description="Basic residues" evidence="1">
    <location>
        <begin position="765"/>
        <end position="785"/>
    </location>
</feature>
<evidence type="ECO:0000256" key="1">
    <source>
        <dbReference type="SAM" id="MobiDB-lite"/>
    </source>
</evidence>
<feature type="compositionally biased region" description="Polar residues" evidence="1">
    <location>
        <begin position="85"/>
        <end position="95"/>
    </location>
</feature>
<dbReference type="OrthoDB" id="3556655at2759"/>
<feature type="compositionally biased region" description="Pro residues" evidence="1">
    <location>
        <begin position="888"/>
        <end position="911"/>
    </location>
</feature>
<feature type="compositionally biased region" description="Basic and acidic residues" evidence="1">
    <location>
        <begin position="566"/>
        <end position="608"/>
    </location>
</feature>
<protein>
    <submittedName>
        <fullName evidence="2">Uncharacterized protein</fullName>
    </submittedName>
</protein>
<keyword evidence="3" id="KW-1185">Reference proteome</keyword>
<feature type="compositionally biased region" description="Polar residues" evidence="1">
    <location>
        <begin position="864"/>
        <end position="874"/>
    </location>
</feature>
<feature type="region of interest" description="Disordered" evidence="1">
    <location>
        <begin position="281"/>
        <end position="333"/>
    </location>
</feature>
<feature type="compositionally biased region" description="Acidic residues" evidence="1">
    <location>
        <begin position="1090"/>
        <end position="1108"/>
    </location>
</feature>
<feature type="compositionally biased region" description="Polar residues" evidence="1">
    <location>
        <begin position="1141"/>
        <end position="1155"/>
    </location>
</feature>
<dbReference type="EMBL" id="NPIC01000003">
    <property type="protein sequence ID" value="RDL37444.1"/>
    <property type="molecule type" value="Genomic_DNA"/>
</dbReference>